<evidence type="ECO:0000256" key="1">
    <source>
        <dbReference type="SAM" id="MobiDB-lite"/>
    </source>
</evidence>
<dbReference type="InterPro" id="IPR036514">
    <property type="entry name" value="SGNH_hydro_sf"/>
</dbReference>
<comment type="caution">
    <text evidence="2">The sequence shown here is derived from an EMBL/GenBank/DDBJ whole genome shotgun (WGS) entry which is preliminary data.</text>
</comment>
<protein>
    <recommendedName>
        <fullName evidence="4">GDSL-like Lipase/Acylhydrolase family protein</fullName>
    </recommendedName>
</protein>
<evidence type="ECO:0000313" key="3">
    <source>
        <dbReference type="Proteomes" id="UP001184230"/>
    </source>
</evidence>
<keyword evidence="3" id="KW-1185">Reference proteome</keyword>
<evidence type="ECO:0008006" key="4">
    <source>
        <dbReference type="Google" id="ProtNLM"/>
    </source>
</evidence>
<name>A0ABU1NDK8_9BURK</name>
<dbReference type="SUPFAM" id="SSF52266">
    <property type="entry name" value="SGNH hydrolase"/>
    <property type="match status" value="1"/>
</dbReference>
<accession>A0ABU1NDK8</accession>
<dbReference type="Gene3D" id="3.40.50.1110">
    <property type="entry name" value="SGNH hydrolase"/>
    <property type="match status" value="1"/>
</dbReference>
<sequence>MRSESSGGKVFRTTIGWRKNVTVSQKHFAVSAQGLANKPWRRMVRIDTVGADTSAVIKAMNQLAFDALVYAEGDSWFDKFTPIPSEGTNLLEEIRTPFVAGVVDVAHIGDEVRDMVRSWQASRTREMFRLFSFKAILLSAGGNDLKNVFADLFANKGLARAGQRSRVSEEDFERLATPASFTEFFEDVITNIQRFVDMRDEAQDPVTRKAPIFVHGYDYLQPRPAGASIFSGTRIGRGPWLYPALEAAGLSDPQMRSVADAIVDELNRQLRAAFLDVADVHVIDQRGLLTPAEPRTTTSSNDWMDEIHPTEGGFAKLARNRWDVELSKALGWVPNAGDVEPALPPSNGSTAFGGGLPPVA</sequence>
<reference evidence="2 3" key="1">
    <citation type="submission" date="2023-07" db="EMBL/GenBank/DDBJ databases">
        <title>Sorghum-associated microbial communities from plants grown in Nebraska, USA.</title>
        <authorList>
            <person name="Schachtman D."/>
        </authorList>
    </citation>
    <scope>NUCLEOTIDE SEQUENCE [LARGE SCALE GENOMIC DNA]</scope>
    <source>
        <strain evidence="2 3">DS1781</strain>
    </source>
</reference>
<dbReference type="EMBL" id="JAVDRF010000004">
    <property type="protein sequence ID" value="MDR6536543.1"/>
    <property type="molecule type" value="Genomic_DNA"/>
</dbReference>
<dbReference type="Proteomes" id="UP001184230">
    <property type="component" value="Unassembled WGS sequence"/>
</dbReference>
<feature type="region of interest" description="Disordered" evidence="1">
    <location>
        <begin position="341"/>
        <end position="360"/>
    </location>
</feature>
<evidence type="ECO:0000313" key="2">
    <source>
        <dbReference type="EMBL" id="MDR6536543.1"/>
    </source>
</evidence>
<feature type="compositionally biased region" description="Gly residues" evidence="1">
    <location>
        <begin position="351"/>
        <end position="360"/>
    </location>
</feature>
<organism evidence="2 3">
    <name type="scientific">Variovorax soli</name>
    <dbReference type="NCBI Taxonomy" id="376815"/>
    <lineage>
        <taxon>Bacteria</taxon>
        <taxon>Pseudomonadati</taxon>
        <taxon>Pseudomonadota</taxon>
        <taxon>Betaproteobacteria</taxon>
        <taxon>Burkholderiales</taxon>
        <taxon>Comamonadaceae</taxon>
        <taxon>Variovorax</taxon>
    </lineage>
</organism>
<gene>
    <name evidence="2" type="ORF">J2739_002316</name>
</gene>
<proteinExistence type="predicted"/>